<dbReference type="InterPro" id="IPR050230">
    <property type="entry name" value="CALM/Myosin/TropC-like"/>
</dbReference>
<dbReference type="EMBL" id="CAWYQH010000001">
    <property type="protein sequence ID" value="CAK8672334.1"/>
    <property type="molecule type" value="Genomic_DNA"/>
</dbReference>
<gene>
    <name evidence="2" type="ORF">CVLEPA_LOCUS1293</name>
</gene>
<name>A0ABP0F1N1_CLALP</name>
<feature type="domain" description="EF-hand" evidence="1">
    <location>
        <begin position="84"/>
        <end position="119"/>
    </location>
</feature>
<reference evidence="2 3" key="1">
    <citation type="submission" date="2024-02" db="EMBL/GenBank/DDBJ databases">
        <authorList>
            <person name="Daric V."/>
            <person name="Darras S."/>
        </authorList>
    </citation>
    <scope>NUCLEOTIDE SEQUENCE [LARGE SCALE GENOMIC DNA]</scope>
</reference>
<organism evidence="2 3">
    <name type="scientific">Clavelina lepadiformis</name>
    <name type="common">Light-bulb sea squirt</name>
    <name type="synonym">Ascidia lepadiformis</name>
    <dbReference type="NCBI Taxonomy" id="159417"/>
    <lineage>
        <taxon>Eukaryota</taxon>
        <taxon>Metazoa</taxon>
        <taxon>Chordata</taxon>
        <taxon>Tunicata</taxon>
        <taxon>Ascidiacea</taxon>
        <taxon>Aplousobranchia</taxon>
        <taxon>Clavelinidae</taxon>
        <taxon>Clavelina</taxon>
    </lineage>
</organism>
<evidence type="ECO:0000313" key="2">
    <source>
        <dbReference type="EMBL" id="CAK8672334.1"/>
    </source>
</evidence>
<dbReference type="InterPro" id="IPR011992">
    <property type="entry name" value="EF-hand-dom_pair"/>
</dbReference>
<dbReference type="Proteomes" id="UP001642483">
    <property type="component" value="Unassembled WGS sequence"/>
</dbReference>
<comment type="caution">
    <text evidence="2">The sequence shown here is derived from an EMBL/GenBank/DDBJ whole genome shotgun (WGS) entry which is preliminary data.</text>
</comment>
<dbReference type="PROSITE" id="PS50222">
    <property type="entry name" value="EF_HAND_2"/>
    <property type="match status" value="1"/>
</dbReference>
<dbReference type="Gene3D" id="1.10.238.10">
    <property type="entry name" value="EF-hand"/>
    <property type="match status" value="2"/>
</dbReference>
<evidence type="ECO:0000313" key="3">
    <source>
        <dbReference type="Proteomes" id="UP001642483"/>
    </source>
</evidence>
<dbReference type="InterPro" id="IPR002048">
    <property type="entry name" value="EF_hand_dom"/>
</dbReference>
<dbReference type="SUPFAM" id="SSF47473">
    <property type="entry name" value="EF-hand"/>
    <property type="match status" value="1"/>
</dbReference>
<evidence type="ECO:0000259" key="1">
    <source>
        <dbReference type="PROSITE" id="PS50222"/>
    </source>
</evidence>
<sequence>MVDLTDQQLDAIKEAFEIFTKTTDFKICYNQVSDLLRALNMNPAEEDIGKLLLRPSKQEMSTKMLSYEEFLPIYVAALNNIVPGTYDDLLEGIRVFDKEGNGTVMGAEVRHVLRTLGEKMNIEDINSVMDGKEDINGALNIESFCKYLVTGISE</sequence>
<accession>A0ABP0F1N1</accession>
<dbReference type="PANTHER" id="PTHR23048:SF49">
    <property type="entry name" value="FI08416P-RELATED"/>
    <property type="match status" value="1"/>
</dbReference>
<dbReference type="PANTHER" id="PTHR23048">
    <property type="entry name" value="MYOSIN LIGHT CHAIN 1, 3"/>
    <property type="match status" value="1"/>
</dbReference>
<keyword evidence="3" id="KW-1185">Reference proteome</keyword>
<protein>
    <recommendedName>
        <fullName evidence="1">EF-hand domain-containing protein</fullName>
    </recommendedName>
</protein>
<proteinExistence type="predicted"/>